<feature type="region of interest" description="Disordered" evidence="1">
    <location>
        <begin position="1"/>
        <end position="62"/>
    </location>
</feature>
<gene>
    <name evidence="2" type="ORF">EV420DRAFT_1476890</name>
</gene>
<dbReference type="GeneID" id="85352913"/>
<keyword evidence="3" id="KW-1185">Reference proteome</keyword>
<dbReference type="Proteomes" id="UP001175211">
    <property type="component" value="Unassembled WGS sequence"/>
</dbReference>
<dbReference type="AlphaFoldDB" id="A0AA39NCK6"/>
<evidence type="ECO:0000256" key="1">
    <source>
        <dbReference type="SAM" id="MobiDB-lite"/>
    </source>
</evidence>
<evidence type="ECO:0000313" key="3">
    <source>
        <dbReference type="Proteomes" id="UP001175211"/>
    </source>
</evidence>
<organism evidence="2 3">
    <name type="scientific">Armillaria tabescens</name>
    <name type="common">Ringless honey mushroom</name>
    <name type="synonym">Agaricus tabescens</name>
    <dbReference type="NCBI Taxonomy" id="1929756"/>
    <lineage>
        <taxon>Eukaryota</taxon>
        <taxon>Fungi</taxon>
        <taxon>Dikarya</taxon>
        <taxon>Basidiomycota</taxon>
        <taxon>Agaricomycotina</taxon>
        <taxon>Agaricomycetes</taxon>
        <taxon>Agaricomycetidae</taxon>
        <taxon>Agaricales</taxon>
        <taxon>Marasmiineae</taxon>
        <taxon>Physalacriaceae</taxon>
        <taxon>Desarmillaria</taxon>
    </lineage>
</organism>
<feature type="region of interest" description="Disordered" evidence="1">
    <location>
        <begin position="80"/>
        <end position="107"/>
    </location>
</feature>
<protein>
    <submittedName>
        <fullName evidence="2">Uncharacterized protein</fullName>
    </submittedName>
</protein>
<accession>A0AA39NCK6</accession>
<feature type="compositionally biased region" description="Polar residues" evidence="1">
    <location>
        <begin position="80"/>
        <end position="89"/>
    </location>
</feature>
<name>A0AA39NCK6_ARMTA</name>
<dbReference type="RefSeq" id="XP_060334628.1">
    <property type="nucleotide sequence ID" value="XM_060469365.1"/>
</dbReference>
<feature type="compositionally biased region" description="Polar residues" evidence="1">
    <location>
        <begin position="44"/>
        <end position="61"/>
    </location>
</feature>
<proteinExistence type="predicted"/>
<reference evidence="2" key="1">
    <citation type="submission" date="2023-06" db="EMBL/GenBank/DDBJ databases">
        <authorList>
            <consortium name="Lawrence Berkeley National Laboratory"/>
            <person name="Ahrendt S."/>
            <person name="Sahu N."/>
            <person name="Indic B."/>
            <person name="Wong-Bajracharya J."/>
            <person name="Merenyi Z."/>
            <person name="Ke H.-M."/>
            <person name="Monk M."/>
            <person name="Kocsube S."/>
            <person name="Drula E."/>
            <person name="Lipzen A."/>
            <person name="Balint B."/>
            <person name="Henrissat B."/>
            <person name="Andreopoulos B."/>
            <person name="Martin F.M."/>
            <person name="Harder C.B."/>
            <person name="Rigling D."/>
            <person name="Ford K.L."/>
            <person name="Foster G.D."/>
            <person name="Pangilinan J."/>
            <person name="Papanicolaou A."/>
            <person name="Barry K."/>
            <person name="LaButti K."/>
            <person name="Viragh M."/>
            <person name="Koriabine M."/>
            <person name="Yan M."/>
            <person name="Riley R."/>
            <person name="Champramary S."/>
            <person name="Plett K.L."/>
            <person name="Tsai I.J."/>
            <person name="Slot J."/>
            <person name="Sipos G."/>
            <person name="Plett J."/>
            <person name="Nagy L.G."/>
            <person name="Grigoriev I.V."/>
        </authorList>
    </citation>
    <scope>NUCLEOTIDE SEQUENCE</scope>
    <source>
        <strain evidence="2">CCBAS 213</strain>
    </source>
</reference>
<evidence type="ECO:0000313" key="2">
    <source>
        <dbReference type="EMBL" id="KAK0463162.1"/>
    </source>
</evidence>
<sequence>MPLPPLFNDDTEDCPPPRTIVLSPFSLNSASPDHIPEHQEDSNDQLSFGNIQDHTPSNHGTPSDYYLASLQLTASRSTVTHMQSMPTHSSDLRCPTSEFSPGNSSSNEVIEISSDFKEEPPKEGFAHLKHVLLLPDGMTLKILQCIVTMCDGCKFYYLTIFCGGEHQCAAVDLTLT</sequence>
<comment type="caution">
    <text evidence="2">The sequence shown here is derived from an EMBL/GenBank/DDBJ whole genome shotgun (WGS) entry which is preliminary data.</text>
</comment>
<dbReference type="EMBL" id="JAUEPS010000008">
    <property type="protein sequence ID" value="KAK0463162.1"/>
    <property type="molecule type" value="Genomic_DNA"/>
</dbReference>